<dbReference type="Gene3D" id="3.40.50.2300">
    <property type="match status" value="1"/>
</dbReference>
<name>A0A7X2PBK1_9SPIO</name>
<dbReference type="EMBL" id="VUNN01000004">
    <property type="protein sequence ID" value="MSU05895.1"/>
    <property type="molecule type" value="Genomic_DNA"/>
</dbReference>
<comment type="caution">
    <text evidence="2">The sequence shown here is derived from an EMBL/GenBank/DDBJ whole genome shotgun (WGS) entry which is preliminary data.</text>
</comment>
<proteinExistence type="predicted"/>
<evidence type="ECO:0000313" key="3">
    <source>
        <dbReference type="Proteomes" id="UP000460549"/>
    </source>
</evidence>
<dbReference type="GO" id="GO:0005524">
    <property type="term" value="F:ATP binding"/>
    <property type="evidence" value="ECO:0007669"/>
    <property type="project" value="InterPro"/>
</dbReference>
<dbReference type="InterPro" id="IPR002192">
    <property type="entry name" value="PPDK_AMP/ATP-bd"/>
</dbReference>
<gene>
    <name evidence="2" type="ORF">FYJ80_03760</name>
</gene>
<dbReference type="Proteomes" id="UP000460549">
    <property type="component" value="Unassembled WGS sequence"/>
</dbReference>
<dbReference type="AlphaFoldDB" id="A0A7X2PBK1"/>
<keyword evidence="3" id="KW-1185">Reference proteome</keyword>
<accession>A0A7X2PBK1</accession>
<dbReference type="Pfam" id="PF01326">
    <property type="entry name" value="PPDK_N"/>
    <property type="match status" value="1"/>
</dbReference>
<keyword evidence="2" id="KW-0808">Transferase</keyword>
<feature type="domain" description="Pyruvate phosphate dikinase AMP/ATP-binding" evidence="1">
    <location>
        <begin position="428"/>
        <end position="800"/>
    </location>
</feature>
<dbReference type="GO" id="GO:0016301">
    <property type="term" value="F:kinase activity"/>
    <property type="evidence" value="ECO:0007669"/>
    <property type="project" value="UniProtKB-KW"/>
</dbReference>
<evidence type="ECO:0000313" key="2">
    <source>
        <dbReference type="EMBL" id="MSU05895.1"/>
    </source>
</evidence>
<keyword evidence="2" id="KW-0670">Pyruvate</keyword>
<dbReference type="SUPFAM" id="SSF56059">
    <property type="entry name" value="Glutathione synthetase ATP-binding domain-like"/>
    <property type="match status" value="1"/>
</dbReference>
<keyword evidence="2" id="KW-0418">Kinase</keyword>
<dbReference type="RefSeq" id="WP_154424796.1">
    <property type="nucleotide sequence ID" value="NZ_VUNN01000004.1"/>
</dbReference>
<evidence type="ECO:0000259" key="1">
    <source>
        <dbReference type="Pfam" id="PF01326"/>
    </source>
</evidence>
<sequence>MYNLDQTWLPFSNLMRRHIYNVLLICSDYDRFMLEEDGRVEEELYKEYTALGLSNPPKITHTSSEAEALSLLDRLSFDLVITMLDFHTGRVEKLAEKIKIIKPTMPVIVLAPSPDHRRVKNLKEDNKKNIDYLFYWQGNPSLFLAMVKLIEDSLNLEHDTSEADVQVIILIEDSVRFISSYLPKMYTCLIHQARNSILEALNEWGKTLRMRGRPKIVLARTGEEGLYYYNKYRKNVLGIISDVNFPYKGNKTGSGLELAREIRKDNSEVPILIQSSDITQKGEALKVASEFLYKSSPTLLSELEEHFIKFYCFGPFNFIDPKTGEIIETVETMKELQNAFMSVPASSLVYHGKRNDFSRWLRAKGLFTLASTIKAMTFKDEEHCEKIREDVYNTIREYRMQRTRGVIAEFSPDSYDDTSFFSRIGNGSLGGKGRGLAFIAAEMKANGVQQKFPSIYLSIPKTVVISTSLYDAFIELNKLNVSELVEKNDEDILKLFLSLPIPQELETALTEFLKFVKQPLSVRSSSLLEDSHSEPFAGVYQTCMLSNEGSDEKRLAELSLAVKTVYASVFFQRAREYMKITGHMVEEEKMAVILQQVTGSKHGKWWFPNVSGVARSLNYYPVDGQSSEDGVGMLSFGFGKSVVDDGSAFRFCPAKPKKPSQSLNGNAASQDTFYALDLTIPFDPINNIDNLVLLNIKEASAWPKSLKYIASTLDLTTGALSESTFAEGVKLITFNGMLKYDMFPLAEVVDTILKLGERSMGTPVEIEIAVNTERSGEKKPDFSILQIRPIASTYNESDIEIDDYEKNDAIIYAERVMGNGYISELKDIITIKPNAFDKSKTVEMANELSSFNSTIDCDYILIAAGRLGSTDRWLGIPCAWSDISRARVIIETGLPDFQVEPSQGTHFFQNMTSLGCVYLTINPVYNEGILDYDKLMKLEVVEESKYFIHLRAKDGLVVKANGLEQRAIIKEHKEIEEWQ</sequence>
<dbReference type="InterPro" id="IPR013815">
    <property type="entry name" value="ATP_grasp_subdomain_1"/>
</dbReference>
<dbReference type="CDD" id="cd00156">
    <property type="entry name" value="REC"/>
    <property type="match status" value="1"/>
</dbReference>
<organism evidence="2 3">
    <name type="scientific">Bullifex porci</name>
    <dbReference type="NCBI Taxonomy" id="2606638"/>
    <lineage>
        <taxon>Bacteria</taxon>
        <taxon>Pseudomonadati</taxon>
        <taxon>Spirochaetota</taxon>
        <taxon>Spirochaetia</taxon>
        <taxon>Spirochaetales</taxon>
        <taxon>Spirochaetaceae</taxon>
        <taxon>Bullifex</taxon>
    </lineage>
</organism>
<reference evidence="2 3" key="1">
    <citation type="submission" date="2019-08" db="EMBL/GenBank/DDBJ databases">
        <title>In-depth cultivation of the pig gut microbiome towards novel bacterial diversity and tailored functional studies.</title>
        <authorList>
            <person name="Wylensek D."/>
            <person name="Hitch T.C.A."/>
            <person name="Clavel T."/>
        </authorList>
    </citation>
    <scope>NUCLEOTIDE SEQUENCE [LARGE SCALE GENOMIC DNA]</scope>
    <source>
        <strain evidence="2 3">NM-380-WT-3C1</strain>
    </source>
</reference>
<dbReference type="Gene3D" id="3.30.1490.20">
    <property type="entry name" value="ATP-grasp fold, A domain"/>
    <property type="match status" value="1"/>
</dbReference>
<protein>
    <submittedName>
        <fullName evidence="2">Pyruvate, phosphate dikinase</fullName>
    </submittedName>
</protein>